<evidence type="ECO:0000313" key="1">
    <source>
        <dbReference type="EMBL" id="MDT2538240.1"/>
    </source>
</evidence>
<dbReference type="RefSeq" id="WP_270718703.1">
    <property type="nucleotide sequence ID" value="NZ_JAQESB010000060.1"/>
</dbReference>
<dbReference type="AlphaFoldDB" id="A0AAW8SZZ6"/>
<dbReference type="EMBL" id="JARPXM010000007">
    <property type="protein sequence ID" value="MDT2538240.1"/>
    <property type="molecule type" value="Genomic_DNA"/>
</dbReference>
<protein>
    <recommendedName>
        <fullName evidence="3">Transposase</fullName>
    </recommendedName>
</protein>
<comment type="caution">
    <text evidence="1">The sequence shown here is derived from an EMBL/GenBank/DDBJ whole genome shotgun (WGS) entry which is preliminary data.</text>
</comment>
<accession>A0AAW8SZZ6</accession>
<sequence length="44" mass="5404">MKSYFRELGREFVIVFKRAASLIGMFFIDHETALKNWIDYFRKE</sequence>
<dbReference type="Proteomes" id="UP001249240">
    <property type="component" value="Unassembled WGS sequence"/>
</dbReference>
<proteinExistence type="predicted"/>
<evidence type="ECO:0008006" key="3">
    <source>
        <dbReference type="Google" id="ProtNLM"/>
    </source>
</evidence>
<gene>
    <name evidence="1" type="ORF">P7D78_08895</name>
</gene>
<name>A0AAW8SZZ6_9ENTE</name>
<reference evidence="1" key="1">
    <citation type="submission" date="2023-03" db="EMBL/GenBank/DDBJ databases">
        <authorList>
            <person name="Shen W."/>
            <person name="Cai J."/>
        </authorList>
    </citation>
    <scope>NUCLEOTIDE SEQUENCE</scope>
    <source>
        <strain evidence="1">B646-2</strain>
    </source>
</reference>
<evidence type="ECO:0000313" key="2">
    <source>
        <dbReference type="Proteomes" id="UP001249240"/>
    </source>
</evidence>
<organism evidence="1 2">
    <name type="scientific">Enterococcus raffinosus</name>
    <dbReference type="NCBI Taxonomy" id="71452"/>
    <lineage>
        <taxon>Bacteria</taxon>
        <taxon>Bacillati</taxon>
        <taxon>Bacillota</taxon>
        <taxon>Bacilli</taxon>
        <taxon>Lactobacillales</taxon>
        <taxon>Enterococcaceae</taxon>
        <taxon>Enterococcus</taxon>
    </lineage>
</organism>